<gene>
    <name evidence="5" type="primary">nanR</name>
    <name evidence="5" type="ORF">GCM10025780_16690</name>
</gene>
<evidence type="ECO:0000256" key="3">
    <source>
        <dbReference type="ARBA" id="ARBA00023163"/>
    </source>
</evidence>
<protein>
    <submittedName>
        <fullName evidence="5">Transcriptional regulator NanR</fullName>
    </submittedName>
</protein>
<dbReference type="PANTHER" id="PTHR43537:SF5">
    <property type="entry name" value="UXU OPERON TRANSCRIPTIONAL REGULATOR"/>
    <property type="match status" value="1"/>
</dbReference>
<dbReference type="InterPro" id="IPR036388">
    <property type="entry name" value="WH-like_DNA-bd_sf"/>
</dbReference>
<dbReference type="Pfam" id="PF07729">
    <property type="entry name" value="FCD"/>
    <property type="match status" value="1"/>
</dbReference>
<dbReference type="CDD" id="cd07377">
    <property type="entry name" value="WHTH_GntR"/>
    <property type="match status" value="1"/>
</dbReference>
<name>A0ABP8VWY4_9MICO</name>
<reference evidence="6" key="1">
    <citation type="journal article" date="2019" name="Int. J. Syst. Evol. Microbiol.">
        <title>The Global Catalogue of Microorganisms (GCM) 10K type strain sequencing project: providing services to taxonomists for standard genome sequencing and annotation.</title>
        <authorList>
            <consortium name="The Broad Institute Genomics Platform"/>
            <consortium name="The Broad Institute Genome Sequencing Center for Infectious Disease"/>
            <person name="Wu L."/>
            <person name="Ma J."/>
        </authorList>
    </citation>
    <scope>NUCLEOTIDE SEQUENCE [LARGE SCALE GENOMIC DNA]</scope>
    <source>
        <strain evidence="6">JCM 18956</strain>
    </source>
</reference>
<evidence type="ECO:0000256" key="2">
    <source>
        <dbReference type="ARBA" id="ARBA00023125"/>
    </source>
</evidence>
<dbReference type="SUPFAM" id="SSF48008">
    <property type="entry name" value="GntR ligand-binding domain-like"/>
    <property type="match status" value="1"/>
</dbReference>
<sequence>MSGDELAEFRRRSRPLGSELAAHLEQQILNDIYPPGSVLPAEREMAASLGVSRTSLRDALQELEGKHLIERHHGKSSRVLPLNMESLAVQERLHPLEDRIQHVIEVEDLIEPGVARLAALRATAADILQLQSILDRSNEHLAPEASLDLDVDFHYTLARVTRNNFMLGISGLASERTRETRLLAHMTVESRADCIAGHAAIVRSVADQDGDAAELAMRLHLESVHRAMRLPAGRVESL</sequence>
<dbReference type="PANTHER" id="PTHR43537">
    <property type="entry name" value="TRANSCRIPTIONAL REGULATOR, GNTR FAMILY"/>
    <property type="match status" value="1"/>
</dbReference>
<dbReference type="SUPFAM" id="SSF46785">
    <property type="entry name" value="Winged helix' DNA-binding domain"/>
    <property type="match status" value="1"/>
</dbReference>
<dbReference type="Gene3D" id="1.10.10.10">
    <property type="entry name" value="Winged helix-like DNA-binding domain superfamily/Winged helix DNA-binding domain"/>
    <property type="match status" value="1"/>
</dbReference>
<feature type="domain" description="HTH gntR-type" evidence="4">
    <location>
        <begin position="14"/>
        <end position="82"/>
    </location>
</feature>
<accession>A0ABP8VWY4</accession>
<keyword evidence="2" id="KW-0238">DNA-binding</keyword>
<comment type="caution">
    <text evidence="5">The sequence shown here is derived from an EMBL/GenBank/DDBJ whole genome shotgun (WGS) entry which is preliminary data.</text>
</comment>
<evidence type="ECO:0000313" key="5">
    <source>
        <dbReference type="EMBL" id="GAA4673149.1"/>
    </source>
</evidence>
<dbReference type="EMBL" id="BAABLM010000003">
    <property type="protein sequence ID" value="GAA4673149.1"/>
    <property type="molecule type" value="Genomic_DNA"/>
</dbReference>
<dbReference type="PRINTS" id="PR00035">
    <property type="entry name" value="HTHGNTR"/>
</dbReference>
<dbReference type="Gene3D" id="1.20.120.530">
    <property type="entry name" value="GntR ligand-binding domain-like"/>
    <property type="match status" value="1"/>
</dbReference>
<evidence type="ECO:0000259" key="4">
    <source>
        <dbReference type="PROSITE" id="PS50949"/>
    </source>
</evidence>
<dbReference type="RefSeq" id="WP_345375381.1">
    <property type="nucleotide sequence ID" value="NZ_BAABLM010000003.1"/>
</dbReference>
<dbReference type="InterPro" id="IPR011711">
    <property type="entry name" value="GntR_C"/>
</dbReference>
<dbReference type="InterPro" id="IPR036390">
    <property type="entry name" value="WH_DNA-bd_sf"/>
</dbReference>
<keyword evidence="1" id="KW-0805">Transcription regulation</keyword>
<dbReference type="InterPro" id="IPR000524">
    <property type="entry name" value="Tscrpt_reg_HTH_GntR"/>
</dbReference>
<evidence type="ECO:0000256" key="1">
    <source>
        <dbReference type="ARBA" id="ARBA00023015"/>
    </source>
</evidence>
<keyword evidence="3" id="KW-0804">Transcription</keyword>
<proteinExistence type="predicted"/>
<organism evidence="5 6">
    <name type="scientific">Frondihabitans cladoniiphilus</name>
    <dbReference type="NCBI Taxonomy" id="715785"/>
    <lineage>
        <taxon>Bacteria</taxon>
        <taxon>Bacillati</taxon>
        <taxon>Actinomycetota</taxon>
        <taxon>Actinomycetes</taxon>
        <taxon>Micrococcales</taxon>
        <taxon>Microbacteriaceae</taxon>
        <taxon>Frondihabitans</taxon>
    </lineage>
</organism>
<dbReference type="Proteomes" id="UP001501295">
    <property type="component" value="Unassembled WGS sequence"/>
</dbReference>
<dbReference type="SMART" id="SM00895">
    <property type="entry name" value="FCD"/>
    <property type="match status" value="1"/>
</dbReference>
<dbReference type="InterPro" id="IPR008920">
    <property type="entry name" value="TF_FadR/GntR_C"/>
</dbReference>
<dbReference type="SMART" id="SM00345">
    <property type="entry name" value="HTH_GNTR"/>
    <property type="match status" value="1"/>
</dbReference>
<keyword evidence="6" id="KW-1185">Reference proteome</keyword>
<dbReference type="PROSITE" id="PS50949">
    <property type="entry name" value="HTH_GNTR"/>
    <property type="match status" value="1"/>
</dbReference>
<evidence type="ECO:0000313" key="6">
    <source>
        <dbReference type="Proteomes" id="UP001501295"/>
    </source>
</evidence>
<dbReference type="Pfam" id="PF00392">
    <property type="entry name" value="GntR"/>
    <property type="match status" value="1"/>
</dbReference>